<dbReference type="OrthoDB" id="9808134at2"/>
<dbReference type="SUPFAM" id="SSF52794">
    <property type="entry name" value="PTS system IIB component-like"/>
    <property type="match status" value="1"/>
</dbReference>
<feature type="modified residue" description="Phosphocysteine; by EIIA" evidence="7">
    <location>
        <position position="10"/>
    </location>
</feature>
<evidence type="ECO:0000259" key="9">
    <source>
        <dbReference type="PROSITE" id="PS51100"/>
    </source>
</evidence>
<dbReference type="Gene3D" id="3.40.50.2300">
    <property type="match status" value="1"/>
</dbReference>
<dbReference type="PROSITE" id="PS51100">
    <property type="entry name" value="PTS_EIIB_TYPE_3"/>
    <property type="match status" value="1"/>
</dbReference>
<dbReference type="AlphaFoldDB" id="A0A371AYY3"/>
<dbReference type="InterPro" id="IPR013012">
    <property type="entry name" value="PTS_EIIB_3"/>
</dbReference>
<keyword evidence="8" id="KW-0812">Transmembrane</keyword>
<proteinExistence type="predicted"/>
<dbReference type="EMBL" id="QRCT01000012">
    <property type="protein sequence ID" value="RDU24690.1"/>
    <property type="molecule type" value="Genomic_DNA"/>
</dbReference>
<keyword evidence="6" id="KW-0418">Kinase</keyword>
<dbReference type="GO" id="GO:0008982">
    <property type="term" value="F:protein-N(PI)-phosphohistidine-sugar phosphotransferase activity"/>
    <property type="evidence" value="ECO:0007669"/>
    <property type="project" value="InterPro"/>
</dbReference>
<dbReference type="RefSeq" id="WP_115480922.1">
    <property type="nucleotide sequence ID" value="NZ_QRCT01000012.1"/>
</dbReference>
<evidence type="ECO:0000256" key="7">
    <source>
        <dbReference type="PROSITE-ProRule" id="PRU00423"/>
    </source>
</evidence>
<gene>
    <name evidence="10" type="ORF">DWV06_04270</name>
</gene>
<dbReference type="InterPro" id="IPR051819">
    <property type="entry name" value="PTS_sugar-specific_EIIB"/>
</dbReference>
<organism evidence="10 11">
    <name type="scientific">Anaerosacchariphilus polymeriproducens</name>
    <dbReference type="NCBI Taxonomy" id="1812858"/>
    <lineage>
        <taxon>Bacteria</taxon>
        <taxon>Bacillati</taxon>
        <taxon>Bacillota</taxon>
        <taxon>Clostridia</taxon>
        <taxon>Lachnospirales</taxon>
        <taxon>Lachnospiraceae</taxon>
        <taxon>Anaerosacchariphilus</taxon>
    </lineage>
</organism>
<evidence type="ECO:0000313" key="10">
    <source>
        <dbReference type="EMBL" id="RDU24690.1"/>
    </source>
</evidence>
<keyword evidence="4" id="KW-0808">Transferase</keyword>
<keyword evidence="3 10" id="KW-0762">Sugar transport</keyword>
<keyword evidence="2" id="KW-0597">Phosphoprotein</keyword>
<dbReference type="Proteomes" id="UP000255036">
    <property type="component" value="Unassembled WGS sequence"/>
</dbReference>
<evidence type="ECO:0000256" key="6">
    <source>
        <dbReference type="ARBA" id="ARBA00022777"/>
    </source>
</evidence>
<dbReference type="GO" id="GO:0009401">
    <property type="term" value="P:phosphoenolpyruvate-dependent sugar phosphotransferase system"/>
    <property type="evidence" value="ECO:0007669"/>
    <property type="project" value="UniProtKB-KW"/>
</dbReference>
<accession>A0A371AYY3</accession>
<protein>
    <submittedName>
        <fullName evidence="10">PTS sugar transporter subunit IIB</fullName>
    </submittedName>
</protein>
<feature type="transmembrane region" description="Helical" evidence="8">
    <location>
        <begin position="6"/>
        <end position="23"/>
    </location>
</feature>
<reference evidence="10 11" key="1">
    <citation type="submission" date="2018-07" db="EMBL/GenBank/DDBJ databases">
        <title>Anaerosacharophilus polymeroproducens gen. nov. sp. nov., an anaerobic bacterium isolated from salt field.</title>
        <authorList>
            <person name="Kim W."/>
            <person name="Yang S.-H."/>
            <person name="Oh J."/>
            <person name="Lee J.-H."/>
            <person name="Kwon K.K."/>
        </authorList>
    </citation>
    <scope>NUCLEOTIDE SEQUENCE [LARGE SCALE GENOMIC DNA]</scope>
    <source>
        <strain evidence="10 11">MCWD5</strain>
    </source>
</reference>
<keyword evidence="11" id="KW-1185">Reference proteome</keyword>
<evidence type="ECO:0000256" key="3">
    <source>
        <dbReference type="ARBA" id="ARBA00022597"/>
    </source>
</evidence>
<feature type="domain" description="PTS EIIB type-3" evidence="9">
    <location>
        <begin position="3"/>
        <end position="105"/>
    </location>
</feature>
<evidence type="ECO:0000256" key="2">
    <source>
        <dbReference type="ARBA" id="ARBA00022553"/>
    </source>
</evidence>
<evidence type="ECO:0000256" key="4">
    <source>
        <dbReference type="ARBA" id="ARBA00022679"/>
    </source>
</evidence>
<evidence type="ECO:0000256" key="1">
    <source>
        <dbReference type="ARBA" id="ARBA00022448"/>
    </source>
</evidence>
<keyword evidence="5" id="KW-0598">Phosphotransferase system</keyword>
<dbReference type="InterPro" id="IPR003501">
    <property type="entry name" value="PTS_EIIB_2/3"/>
</dbReference>
<keyword evidence="8" id="KW-1133">Transmembrane helix</keyword>
<sequence>MEDLKVILCCGAGMSSGFLANALKKASKKRKMNISASAHAESNVMSVVKEGVDVLCIGPHYASRFDTYKELCSGYDTDVILIPKDIYGTLDGEGLLDYIMQQRNK</sequence>
<name>A0A371AYY3_9FIRM</name>
<dbReference type="InterPro" id="IPR036095">
    <property type="entry name" value="PTS_EIIB-like_sf"/>
</dbReference>
<dbReference type="PANTHER" id="PTHR34581">
    <property type="entry name" value="PTS SYSTEM N,N'-DIACETYLCHITOBIOSE-SPECIFIC EIIB COMPONENT"/>
    <property type="match status" value="1"/>
</dbReference>
<evidence type="ECO:0000256" key="5">
    <source>
        <dbReference type="ARBA" id="ARBA00022683"/>
    </source>
</evidence>
<dbReference type="GO" id="GO:0016301">
    <property type="term" value="F:kinase activity"/>
    <property type="evidence" value="ECO:0007669"/>
    <property type="project" value="UniProtKB-KW"/>
</dbReference>
<keyword evidence="8" id="KW-0472">Membrane</keyword>
<evidence type="ECO:0000256" key="8">
    <source>
        <dbReference type="SAM" id="Phobius"/>
    </source>
</evidence>
<keyword evidence="1" id="KW-0813">Transport</keyword>
<comment type="caution">
    <text evidence="10">The sequence shown here is derived from an EMBL/GenBank/DDBJ whole genome shotgun (WGS) entry which is preliminary data.</text>
</comment>
<dbReference type="Pfam" id="PF02302">
    <property type="entry name" value="PTS_IIB"/>
    <property type="match status" value="1"/>
</dbReference>
<evidence type="ECO:0000313" key="11">
    <source>
        <dbReference type="Proteomes" id="UP000255036"/>
    </source>
</evidence>
<dbReference type="PANTHER" id="PTHR34581:SF2">
    <property type="entry name" value="PTS SYSTEM N,N'-DIACETYLCHITOBIOSE-SPECIFIC EIIB COMPONENT"/>
    <property type="match status" value="1"/>
</dbReference>